<sequence>DSNTVKTCMVIGTGVKGRYTNEFAEIAIRTAKASENTRLVVILLS</sequence>
<evidence type="ECO:0000313" key="1">
    <source>
        <dbReference type="EMBL" id="GAG74286.1"/>
    </source>
</evidence>
<protein>
    <submittedName>
        <fullName evidence="1">Uncharacterized protein</fullName>
    </submittedName>
</protein>
<comment type="caution">
    <text evidence="1">The sequence shown here is derived from an EMBL/GenBank/DDBJ whole genome shotgun (WGS) entry which is preliminary data.</text>
</comment>
<name>X1BQ54_9ZZZZ</name>
<dbReference type="EMBL" id="BART01000686">
    <property type="protein sequence ID" value="GAG74286.1"/>
    <property type="molecule type" value="Genomic_DNA"/>
</dbReference>
<gene>
    <name evidence="1" type="ORF">S01H4_02958</name>
</gene>
<feature type="non-terminal residue" evidence="1">
    <location>
        <position position="1"/>
    </location>
</feature>
<proteinExistence type="predicted"/>
<accession>X1BQ54</accession>
<reference evidence="1" key="1">
    <citation type="journal article" date="2014" name="Front. Microbiol.">
        <title>High frequency of phylogenetically diverse reductive dehalogenase-homologous genes in deep subseafloor sedimentary metagenomes.</title>
        <authorList>
            <person name="Kawai M."/>
            <person name="Futagami T."/>
            <person name="Toyoda A."/>
            <person name="Takaki Y."/>
            <person name="Nishi S."/>
            <person name="Hori S."/>
            <person name="Arai W."/>
            <person name="Tsubouchi T."/>
            <person name="Morono Y."/>
            <person name="Uchiyama I."/>
            <person name="Ito T."/>
            <person name="Fujiyama A."/>
            <person name="Inagaki F."/>
            <person name="Takami H."/>
        </authorList>
    </citation>
    <scope>NUCLEOTIDE SEQUENCE</scope>
    <source>
        <strain evidence="1">Expedition CK06-06</strain>
    </source>
</reference>
<organism evidence="1">
    <name type="scientific">marine sediment metagenome</name>
    <dbReference type="NCBI Taxonomy" id="412755"/>
    <lineage>
        <taxon>unclassified sequences</taxon>
        <taxon>metagenomes</taxon>
        <taxon>ecological metagenomes</taxon>
    </lineage>
</organism>
<dbReference type="AlphaFoldDB" id="X1BQ54"/>